<evidence type="ECO:0000313" key="3">
    <source>
        <dbReference type="Proteomes" id="UP000587211"/>
    </source>
</evidence>
<comment type="caution">
    <text evidence="2">The sequence shown here is derived from an EMBL/GenBank/DDBJ whole genome shotgun (WGS) entry which is preliminary data.</text>
</comment>
<dbReference type="Gene3D" id="3.90.1200.10">
    <property type="match status" value="1"/>
</dbReference>
<dbReference type="RefSeq" id="WP_317628217.1">
    <property type="nucleotide sequence ID" value="NZ_BAAAMP010000002.1"/>
</dbReference>
<sequence length="233" mass="26019">MGRTVRRPTGAWTPAVHELLHWLENEGLGGIPHVSGLDDDGREIVSYVEGRGVPVDDEVVLDSVLVEAVGWLRDFHDIVEDFRPEGPRVWRQAGEVELTGDQIICHNDPGAYNWIIQSGHFVAMIDWDLAGPGERIDDLAFLCWTAIPLYREIPLEDVVRRLDLVVDAYAEWGPMALLDAVVARMTTATERIAAGIERGDPGMLNLTRKGEPQRTRDRLAAFEARLPEIRAAL</sequence>
<dbReference type="InterPro" id="IPR002575">
    <property type="entry name" value="Aminoglycoside_PTrfase"/>
</dbReference>
<dbReference type="EMBL" id="JACBZN010000001">
    <property type="protein sequence ID" value="NYI37136.1"/>
    <property type="molecule type" value="Genomic_DNA"/>
</dbReference>
<dbReference type="Proteomes" id="UP000587211">
    <property type="component" value="Unassembled WGS sequence"/>
</dbReference>
<protein>
    <recommendedName>
        <fullName evidence="1">Aminoglycoside phosphotransferase domain-containing protein</fullName>
    </recommendedName>
</protein>
<keyword evidence="3" id="KW-1185">Reference proteome</keyword>
<name>A0ABX2SE12_9ACTN</name>
<gene>
    <name evidence="2" type="ORF">BJ975_000511</name>
</gene>
<accession>A0ABX2SE12</accession>
<dbReference type="Pfam" id="PF01636">
    <property type="entry name" value="APH"/>
    <property type="match status" value="1"/>
</dbReference>
<reference evidence="2 3" key="1">
    <citation type="submission" date="2020-07" db="EMBL/GenBank/DDBJ databases">
        <title>Sequencing the genomes of 1000 actinobacteria strains.</title>
        <authorList>
            <person name="Klenk H.-P."/>
        </authorList>
    </citation>
    <scope>NUCLEOTIDE SEQUENCE [LARGE SCALE GENOMIC DNA]</scope>
    <source>
        <strain evidence="2 3">DSM 19087</strain>
    </source>
</reference>
<evidence type="ECO:0000313" key="2">
    <source>
        <dbReference type="EMBL" id="NYI37136.1"/>
    </source>
</evidence>
<feature type="domain" description="Aminoglycoside phosphotransferase" evidence="1">
    <location>
        <begin position="99"/>
        <end position="167"/>
    </location>
</feature>
<evidence type="ECO:0000259" key="1">
    <source>
        <dbReference type="Pfam" id="PF01636"/>
    </source>
</evidence>
<proteinExistence type="predicted"/>
<dbReference type="SUPFAM" id="SSF56112">
    <property type="entry name" value="Protein kinase-like (PK-like)"/>
    <property type="match status" value="1"/>
</dbReference>
<organism evidence="2 3">
    <name type="scientific">Aeromicrobium tamlense</name>
    <dbReference type="NCBI Taxonomy" id="375541"/>
    <lineage>
        <taxon>Bacteria</taxon>
        <taxon>Bacillati</taxon>
        <taxon>Actinomycetota</taxon>
        <taxon>Actinomycetes</taxon>
        <taxon>Propionibacteriales</taxon>
        <taxon>Nocardioidaceae</taxon>
        <taxon>Aeromicrobium</taxon>
    </lineage>
</organism>
<dbReference type="InterPro" id="IPR011009">
    <property type="entry name" value="Kinase-like_dom_sf"/>
</dbReference>